<dbReference type="EMBL" id="CP046622">
    <property type="protein sequence ID" value="QGW82023.1"/>
    <property type="molecule type" value="Genomic_DNA"/>
</dbReference>
<gene>
    <name evidence="1" type="ORF">GOQ09_10665</name>
</gene>
<accession>A0A6I6H569</accession>
<dbReference type="AlphaFoldDB" id="A0A6I6H569"/>
<dbReference type="PANTHER" id="PTHR30632:SF11">
    <property type="entry name" value="BLR4797 PROTEIN"/>
    <property type="match status" value="1"/>
</dbReference>
<dbReference type="Gene3D" id="3.40.190.10">
    <property type="entry name" value="Periplasmic binding protein-like II"/>
    <property type="match status" value="2"/>
</dbReference>
<name>A0A6I6H569_VARPD</name>
<dbReference type="PANTHER" id="PTHR30632">
    <property type="entry name" value="MOLYBDATE-BINDING PERIPLASMIC PROTEIN"/>
    <property type="match status" value="1"/>
</dbReference>
<dbReference type="Proteomes" id="UP000425817">
    <property type="component" value="Chromosome"/>
</dbReference>
<dbReference type="RefSeq" id="WP_157613404.1">
    <property type="nucleotide sequence ID" value="NZ_CP046622.1"/>
</dbReference>
<evidence type="ECO:0000313" key="2">
    <source>
        <dbReference type="Proteomes" id="UP000425817"/>
    </source>
</evidence>
<dbReference type="Pfam" id="PF13531">
    <property type="entry name" value="SBP_bac_11"/>
    <property type="match status" value="1"/>
</dbReference>
<evidence type="ECO:0000313" key="1">
    <source>
        <dbReference type="EMBL" id="QGW82023.1"/>
    </source>
</evidence>
<dbReference type="GO" id="GO:0015689">
    <property type="term" value="P:molybdate ion transport"/>
    <property type="evidence" value="ECO:0007669"/>
    <property type="project" value="TreeGrafter"/>
</dbReference>
<dbReference type="OrthoDB" id="8216219at2"/>
<proteinExistence type="predicted"/>
<dbReference type="SUPFAM" id="SSF53850">
    <property type="entry name" value="Periplasmic binding protein-like II"/>
    <property type="match status" value="1"/>
</dbReference>
<organism evidence="1 2">
    <name type="scientific">Variovorax paradoxus</name>
    <dbReference type="NCBI Taxonomy" id="34073"/>
    <lineage>
        <taxon>Bacteria</taxon>
        <taxon>Pseudomonadati</taxon>
        <taxon>Pseudomonadota</taxon>
        <taxon>Betaproteobacteria</taxon>
        <taxon>Burkholderiales</taxon>
        <taxon>Comamonadaceae</taxon>
        <taxon>Variovorax</taxon>
    </lineage>
</organism>
<reference evidence="1 2" key="1">
    <citation type="submission" date="2019-12" db="EMBL/GenBank/DDBJ databases">
        <title>Hybrid Genome Assemblies of two High G+C Isolates from Undergraduate Microbiology Courses.</title>
        <authorList>
            <person name="Ne Ville C.J."/>
            <person name="Enright D."/>
            <person name="Hernandez I."/>
            <person name="Dodsworth J."/>
            <person name="Orwin P.M."/>
        </authorList>
    </citation>
    <scope>NUCLEOTIDE SEQUENCE [LARGE SCALE GENOMIC DNA]</scope>
    <source>
        <strain evidence="1 2">CSUSB</strain>
    </source>
</reference>
<sequence length="229" mass="23083">MTATLQGVCSMATRALLEELAAAHSQRAGTPVAFVAMGGVEAARRVAAGEVFDVVALASDAIDGLVAAGRLDGAGKVDLARSGVAVAVRAGAQRPDISTGGALRSAVLAAQGIAYSTGPSGVALVALFERWGIADDVRGRLVQAPPGVPVGSLLARGEAALGFQQLSELIGVEGIDLLGPLSADVQITTVFSAAPSTRCAHPKAARALLEFMASAESAPIKRRYGMEPA</sequence>
<dbReference type="InterPro" id="IPR050682">
    <property type="entry name" value="ModA/WtpA"/>
</dbReference>
<dbReference type="GO" id="GO:0030973">
    <property type="term" value="F:molybdate ion binding"/>
    <property type="evidence" value="ECO:0007669"/>
    <property type="project" value="TreeGrafter"/>
</dbReference>
<protein>
    <submittedName>
        <fullName evidence="1">Molybdenum ABC transporter substrate-binding protein</fullName>
    </submittedName>
</protein>